<dbReference type="OrthoDB" id="9132736at2"/>
<feature type="domain" description="Outer membrane protein beta-barrel" evidence="5">
    <location>
        <begin position="7"/>
        <end position="234"/>
    </location>
</feature>
<feature type="chain" id="PRO_5012400294" description="Outer membrane protein beta-barrel domain-containing protein" evidence="4">
    <location>
        <begin position="21"/>
        <end position="234"/>
    </location>
</feature>
<dbReference type="EMBL" id="NGUP01000003">
    <property type="protein sequence ID" value="OWS69607.1"/>
    <property type="molecule type" value="Genomic_DNA"/>
</dbReference>
<evidence type="ECO:0000256" key="1">
    <source>
        <dbReference type="ARBA" id="ARBA00004442"/>
    </source>
</evidence>
<evidence type="ECO:0000313" key="7">
    <source>
        <dbReference type="Proteomes" id="UP000197528"/>
    </source>
</evidence>
<protein>
    <recommendedName>
        <fullName evidence="5">Outer membrane protein beta-barrel domain-containing protein</fullName>
    </recommendedName>
</protein>
<dbReference type="InterPro" id="IPR027385">
    <property type="entry name" value="Beta-barrel_OMP"/>
</dbReference>
<organism evidence="6 7">
    <name type="scientific">Polynucleobacter campilacus</name>
    <dbReference type="NCBI Taxonomy" id="1743163"/>
    <lineage>
        <taxon>Bacteria</taxon>
        <taxon>Pseudomonadati</taxon>
        <taxon>Pseudomonadota</taxon>
        <taxon>Betaproteobacteria</taxon>
        <taxon>Burkholderiales</taxon>
        <taxon>Burkholderiaceae</taxon>
        <taxon>Polynucleobacter</taxon>
    </lineage>
</organism>
<keyword evidence="2 4" id="KW-0732">Signal</keyword>
<dbReference type="InterPro" id="IPR051692">
    <property type="entry name" value="OMP-like"/>
</dbReference>
<evidence type="ECO:0000256" key="3">
    <source>
        <dbReference type="ARBA" id="ARBA00023136"/>
    </source>
</evidence>
<reference evidence="6 7" key="1">
    <citation type="submission" date="2017-05" db="EMBL/GenBank/DDBJ databases">
        <title>Genome of Polynucleobacter sp. MWH-Feld-100.</title>
        <authorList>
            <person name="Hahn M.W."/>
        </authorList>
    </citation>
    <scope>NUCLEOTIDE SEQUENCE [LARGE SCALE GENOMIC DNA]</scope>
    <source>
        <strain evidence="6 7">MWH-Feld-100</strain>
    </source>
</reference>
<comment type="caution">
    <text evidence="6">The sequence shown here is derived from an EMBL/GenBank/DDBJ whole genome shotgun (WGS) entry which is preliminary data.</text>
</comment>
<dbReference type="PANTHER" id="PTHR34001:SF3">
    <property type="entry name" value="BLL7405 PROTEIN"/>
    <property type="match status" value="1"/>
</dbReference>
<keyword evidence="7" id="KW-1185">Reference proteome</keyword>
<gene>
    <name evidence="6" type="ORF">CBI31_04485</name>
</gene>
<feature type="signal peptide" evidence="4">
    <location>
        <begin position="1"/>
        <end position="20"/>
    </location>
</feature>
<dbReference type="InterPro" id="IPR011250">
    <property type="entry name" value="OMP/PagP_B-barrel"/>
</dbReference>
<name>A0A254Q3W6_9BURK</name>
<evidence type="ECO:0000256" key="4">
    <source>
        <dbReference type="SAM" id="SignalP"/>
    </source>
</evidence>
<dbReference type="Pfam" id="PF13505">
    <property type="entry name" value="OMP_b-brl"/>
    <property type="match status" value="1"/>
</dbReference>
<keyword evidence="3" id="KW-0472">Membrane</keyword>
<dbReference type="RefSeq" id="WP_088525221.1">
    <property type="nucleotide sequence ID" value="NZ_NGUP01000003.1"/>
</dbReference>
<comment type="subcellular location">
    <subcellularLocation>
        <location evidence="1">Cell outer membrane</location>
    </subcellularLocation>
</comment>
<sequence>MKIKLLVAAAATVVASSAMAQSAFEGFYGQIATGYESNNASNLNYTGSQAGANDTWNSSSQSFGGIPLVIGAGYNYSVAPKWLVGIGVDYSVLNQKSSTYNSNIGGYSLKGSTLETSNRLNIFVTPGYEIDKDKLVYLKAGYSSVSIKQQTPTTYTTSSSGSLVSTNSSSTQGGYVVGLGYKQIITGGIYGFAEGNYMSYGKPSFSATQTDGYKLTSNPSINSYQLLVGVGYKF</sequence>
<dbReference type="PANTHER" id="PTHR34001">
    <property type="entry name" value="BLL7405 PROTEIN"/>
    <property type="match status" value="1"/>
</dbReference>
<dbReference type="Proteomes" id="UP000197528">
    <property type="component" value="Unassembled WGS sequence"/>
</dbReference>
<dbReference type="GO" id="GO:0009279">
    <property type="term" value="C:cell outer membrane"/>
    <property type="evidence" value="ECO:0007669"/>
    <property type="project" value="UniProtKB-SubCell"/>
</dbReference>
<evidence type="ECO:0000313" key="6">
    <source>
        <dbReference type="EMBL" id="OWS69607.1"/>
    </source>
</evidence>
<dbReference type="AlphaFoldDB" id="A0A254Q3W6"/>
<dbReference type="SUPFAM" id="SSF56925">
    <property type="entry name" value="OMPA-like"/>
    <property type="match status" value="1"/>
</dbReference>
<proteinExistence type="predicted"/>
<accession>A0A254Q3W6</accession>
<evidence type="ECO:0000256" key="2">
    <source>
        <dbReference type="ARBA" id="ARBA00022729"/>
    </source>
</evidence>
<evidence type="ECO:0000259" key="5">
    <source>
        <dbReference type="Pfam" id="PF13505"/>
    </source>
</evidence>